<protein>
    <submittedName>
        <fullName evidence="1">Uncharacterized protein</fullName>
    </submittedName>
</protein>
<dbReference type="RefSeq" id="WP_151143322.1">
    <property type="nucleotide sequence ID" value="NZ_CP044409.1"/>
</dbReference>
<dbReference type="AlphaFoldDB" id="A0AAE7DGS5"/>
<name>A0AAE7DGS5_9PSED</name>
<evidence type="ECO:0000313" key="2">
    <source>
        <dbReference type="Proteomes" id="UP000501367"/>
    </source>
</evidence>
<reference evidence="1 2" key="1">
    <citation type="submission" date="2020-04" db="EMBL/GenBank/DDBJ databases">
        <authorList>
            <person name="Yao Y."/>
            <person name="He Z."/>
        </authorList>
    </citation>
    <scope>NUCLEOTIDE SEQUENCE [LARGE SCALE GENOMIC DNA]</scope>
    <source>
        <strain evidence="1 2">CY-1</strain>
    </source>
</reference>
<dbReference type="EMBL" id="CP051487">
    <property type="protein sequence ID" value="QJC81793.1"/>
    <property type="molecule type" value="Genomic_DNA"/>
</dbReference>
<sequence>MGKKFVSQASISPAVCQLLLGHSFQSVSEAVRQLVTRQKTTRVNLANGTTLSSLLDPDQNPQKELIRRPVGQTPCVVMRTKKEQIEIRHTPYPWGPWVQASSPQPYYLTEENLCSV</sequence>
<gene>
    <name evidence="1" type="ORF">HGP31_27190</name>
</gene>
<organism evidence="1 2">
    <name type="scientific">Pseudomonas umsongensis</name>
    <dbReference type="NCBI Taxonomy" id="198618"/>
    <lineage>
        <taxon>Bacteria</taxon>
        <taxon>Pseudomonadati</taxon>
        <taxon>Pseudomonadota</taxon>
        <taxon>Gammaproteobacteria</taxon>
        <taxon>Pseudomonadales</taxon>
        <taxon>Pseudomonadaceae</taxon>
        <taxon>Pseudomonas</taxon>
    </lineage>
</organism>
<dbReference type="Proteomes" id="UP000501367">
    <property type="component" value="Chromosome"/>
</dbReference>
<dbReference type="GeneID" id="72197317"/>
<dbReference type="KEGG" id="pum:HGP31_27190"/>
<accession>A0AAE7DGS5</accession>
<evidence type="ECO:0000313" key="1">
    <source>
        <dbReference type="EMBL" id="QJC81793.1"/>
    </source>
</evidence>
<proteinExistence type="predicted"/>